<sequence>MKKVLCFEVSYLSSVIMKNNNEKANTTTLFFPPASQIAVKLVRARSIRNKYCYILISST</sequence>
<keyword evidence="2" id="KW-1185">Reference proteome</keyword>
<dbReference type="EMBL" id="JBBNAG010000008">
    <property type="protein sequence ID" value="KAK9111859.1"/>
    <property type="molecule type" value="Genomic_DNA"/>
</dbReference>
<organism evidence="1 2">
    <name type="scientific">Stephania cephalantha</name>
    <dbReference type="NCBI Taxonomy" id="152367"/>
    <lineage>
        <taxon>Eukaryota</taxon>
        <taxon>Viridiplantae</taxon>
        <taxon>Streptophyta</taxon>
        <taxon>Embryophyta</taxon>
        <taxon>Tracheophyta</taxon>
        <taxon>Spermatophyta</taxon>
        <taxon>Magnoliopsida</taxon>
        <taxon>Ranunculales</taxon>
        <taxon>Menispermaceae</taxon>
        <taxon>Menispermoideae</taxon>
        <taxon>Cissampelideae</taxon>
        <taxon>Stephania</taxon>
    </lineage>
</organism>
<name>A0AAP0IAK3_9MAGN</name>
<dbReference type="AlphaFoldDB" id="A0AAP0IAK3"/>
<gene>
    <name evidence="1" type="ORF">Scep_019378</name>
</gene>
<dbReference type="Proteomes" id="UP001419268">
    <property type="component" value="Unassembled WGS sequence"/>
</dbReference>
<evidence type="ECO:0000313" key="1">
    <source>
        <dbReference type="EMBL" id="KAK9111859.1"/>
    </source>
</evidence>
<proteinExistence type="predicted"/>
<accession>A0AAP0IAK3</accession>
<reference evidence="1 2" key="1">
    <citation type="submission" date="2024-01" db="EMBL/GenBank/DDBJ databases">
        <title>Genome assemblies of Stephania.</title>
        <authorList>
            <person name="Yang L."/>
        </authorList>
    </citation>
    <scope>NUCLEOTIDE SEQUENCE [LARGE SCALE GENOMIC DNA]</scope>
    <source>
        <strain evidence="1">JXDWG</strain>
        <tissue evidence="1">Leaf</tissue>
    </source>
</reference>
<evidence type="ECO:0000313" key="2">
    <source>
        <dbReference type="Proteomes" id="UP001419268"/>
    </source>
</evidence>
<protein>
    <submittedName>
        <fullName evidence="1">Uncharacterized protein</fullName>
    </submittedName>
</protein>
<comment type="caution">
    <text evidence="1">The sequence shown here is derived from an EMBL/GenBank/DDBJ whole genome shotgun (WGS) entry which is preliminary data.</text>
</comment>